<protein>
    <recommendedName>
        <fullName evidence="2">chitinase</fullName>
        <ecNumber evidence="2">3.2.1.14</ecNumber>
    </recommendedName>
</protein>
<dbReference type="InterPro" id="IPR029070">
    <property type="entry name" value="Chitinase_insertion_sf"/>
</dbReference>
<keyword evidence="4" id="KW-0732">Signal</keyword>
<evidence type="ECO:0000259" key="5">
    <source>
        <dbReference type="PROSITE" id="PS51910"/>
    </source>
</evidence>
<dbReference type="GO" id="GO:0008061">
    <property type="term" value="F:chitin binding"/>
    <property type="evidence" value="ECO:0007669"/>
    <property type="project" value="InterPro"/>
</dbReference>
<keyword evidence="3" id="KW-0146">Chitin degradation</keyword>
<keyword evidence="6" id="KW-0378">Hydrolase</keyword>
<dbReference type="OrthoDB" id="9775889at2"/>
<dbReference type="PROSITE" id="PS51910">
    <property type="entry name" value="GH18_2"/>
    <property type="match status" value="1"/>
</dbReference>
<keyword evidence="3" id="KW-0624">Polysaccharide degradation</keyword>
<gene>
    <name evidence="6" type="ORF">DXN05_09035</name>
</gene>
<dbReference type="Pfam" id="PF00704">
    <property type="entry name" value="Glyco_hydro_18"/>
    <property type="match status" value="1"/>
</dbReference>
<dbReference type="SUPFAM" id="SSF54556">
    <property type="entry name" value="Chitinase insertion domain"/>
    <property type="match status" value="1"/>
</dbReference>
<dbReference type="EMBL" id="QTJU01000002">
    <property type="protein sequence ID" value="RFM28901.1"/>
    <property type="molecule type" value="Genomic_DNA"/>
</dbReference>
<name>A0A3E1NLX7_9BACT</name>
<accession>A0A3E1NLX7</accession>
<dbReference type="Gene3D" id="3.10.50.10">
    <property type="match status" value="1"/>
</dbReference>
<dbReference type="CDD" id="cd06548">
    <property type="entry name" value="GH18_chitinase"/>
    <property type="match status" value="1"/>
</dbReference>
<keyword evidence="3" id="KW-0119">Carbohydrate metabolism</keyword>
<dbReference type="SMART" id="SM00636">
    <property type="entry name" value="Glyco_18"/>
    <property type="match status" value="1"/>
</dbReference>
<dbReference type="AlphaFoldDB" id="A0A3E1NLX7"/>
<reference evidence="6 7" key="1">
    <citation type="submission" date="2018-08" db="EMBL/GenBank/DDBJ databases">
        <title>Chitinophagaceae sp. K23C18032701, a novel bacterium isolated from forest soil.</title>
        <authorList>
            <person name="Wang C."/>
        </authorList>
    </citation>
    <scope>NUCLEOTIDE SEQUENCE [LARGE SCALE GENOMIC DNA]</scope>
    <source>
        <strain evidence="6 7">K23C18032701</strain>
    </source>
</reference>
<dbReference type="InterPro" id="IPR011583">
    <property type="entry name" value="Chitinase_II/V-like_cat"/>
</dbReference>
<dbReference type="PANTHER" id="PTHR11177">
    <property type="entry name" value="CHITINASE"/>
    <property type="match status" value="1"/>
</dbReference>
<dbReference type="PANTHER" id="PTHR11177:SF317">
    <property type="entry name" value="CHITINASE 12-RELATED"/>
    <property type="match status" value="1"/>
</dbReference>
<dbReference type="GO" id="GO:0008843">
    <property type="term" value="F:endochitinase activity"/>
    <property type="evidence" value="ECO:0007669"/>
    <property type="project" value="UniProtKB-EC"/>
</dbReference>
<dbReference type="InterPro" id="IPR050314">
    <property type="entry name" value="Glycosyl_Hydrlase_18"/>
</dbReference>
<dbReference type="GO" id="GO:0006032">
    <property type="term" value="P:chitin catabolic process"/>
    <property type="evidence" value="ECO:0007669"/>
    <property type="project" value="UniProtKB-KW"/>
</dbReference>
<evidence type="ECO:0000256" key="2">
    <source>
        <dbReference type="ARBA" id="ARBA00012729"/>
    </source>
</evidence>
<comment type="caution">
    <text evidence="6">The sequence shown here is derived from an EMBL/GenBank/DDBJ whole genome shotgun (WGS) entry which is preliminary data.</text>
</comment>
<dbReference type="SUPFAM" id="SSF51445">
    <property type="entry name" value="(Trans)glycosidases"/>
    <property type="match status" value="1"/>
</dbReference>
<sequence>MRYLRLLLRPLLPVCLLLMALPVMAQKKKYSPAVIAYYAGDSVKINNYPVEKLTHLLFSFAHLQGNDLHLFKKGDTILLHNMVALKQRNPAMKVMISIGGWGGCATCSPVFSSDTGRKAFARSVKQTLVDFNADGIDLDWEYPTIKGFPGHPYSPADKDNFTLLVKELRKTLGKKYEISFAAGGFTEYLRDAVDWKKLTPYVNRINLMSYDLVSGFSTISGHHSPLYPNGNYPESVDHAVRWLDSIGVPRGKIAIGAAFYARIFTTNDTLNYTINRPAVFTKGTPYKNFDRDLADTAGFVYRWDDEANAPFRYNYSRRQFASFDDPASIKLKTQYVIDKRLNGIMFWQLGEDKESGGLLDVIDATKQAWEKKP</sequence>
<dbReference type="Proteomes" id="UP000261284">
    <property type="component" value="Unassembled WGS sequence"/>
</dbReference>
<evidence type="ECO:0000256" key="4">
    <source>
        <dbReference type="SAM" id="SignalP"/>
    </source>
</evidence>
<feature type="chain" id="PRO_5017715237" description="chitinase" evidence="4">
    <location>
        <begin position="26"/>
        <end position="373"/>
    </location>
</feature>
<comment type="catalytic activity">
    <reaction evidence="1">
        <text>Random endo-hydrolysis of N-acetyl-beta-D-glucosaminide (1-&gt;4)-beta-linkages in chitin and chitodextrins.</text>
        <dbReference type="EC" id="3.2.1.14"/>
    </reaction>
</comment>
<dbReference type="InterPro" id="IPR001223">
    <property type="entry name" value="Glyco_hydro18_cat"/>
</dbReference>
<evidence type="ECO:0000313" key="6">
    <source>
        <dbReference type="EMBL" id="RFM28901.1"/>
    </source>
</evidence>
<organism evidence="6 7">
    <name type="scientific">Deminuibacter soli</name>
    <dbReference type="NCBI Taxonomy" id="2291815"/>
    <lineage>
        <taxon>Bacteria</taxon>
        <taxon>Pseudomonadati</taxon>
        <taxon>Bacteroidota</taxon>
        <taxon>Chitinophagia</taxon>
        <taxon>Chitinophagales</taxon>
        <taxon>Chitinophagaceae</taxon>
        <taxon>Deminuibacter</taxon>
    </lineage>
</organism>
<evidence type="ECO:0000313" key="7">
    <source>
        <dbReference type="Proteomes" id="UP000261284"/>
    </source>
</evidence>
<dbReference type="GO" id="GO:0005975">
    <property type="term" value="P:carbohydrate metabolic process"/>
    <property type="evidence" value="ECO:0007669"/>
    <property type="project" value="InterPro"/>
</dbReference>
<dbReference type="EC" id="3.2.1.14" evidence="2"/>
<feature type="domain" description="GH18" evidence="5">
    <location>
        <begin position="32"/>
        <end position="373"/>
    </location>
</feature>
<dbReference type="InterPro" id="IPR017853">
    <property type="entry name" value="GH"/>
</dbReference>
<keyword evidence="7" id="KW-1185">Reference proteome</keyword>
<dbReference type="Gene3D" id="3.20.20.80">
    <property type="entry name" value="Glycosidases"/>
    <property type="match status" value="1"/>
</dbReference>
<evidence type="ECO:0000256" key="1">
    <source>
        <dbReference type="ARBA" id="ARBA00000822"/>
    </source>
</evidence>
<dbReference type="RefSeq" id="WP_116846887.1">
    <property type="nucleotide sequence ID" value="NZ_QTJU01000002.1"/>
</dbReference>
<feature type="signal peptide" evidence="4">
    <location>
        <begin position="1"/>
        <end position="25"/>
    </location>
</feature>
<evidence type="ECO:0000256" key="3">
    <source>
        <dbReference type="ARBA" id="ARBA00023024"/>
    </source>
</evidence>
<proteinExistence type="predicted"/>